<dbReference type="HOGENOM" id="CLU_009665_1_0_6"/>
<dbReference type="Pfam" id="PF01494">
    <property type="entry name" value="FAD_binding_3"/>
    <property type="match status" value="1"/>
</dbReference>
<dbReference type="Gene3D" id="3.50.50.60">
    <property type="entry name" value="FAD/NAD(P)-binding domain"/>
    <property type="match status" value="1"/>
</dbReference>
<evidence type="ECO:0000313" key="3">
    <source>
        <dbReference type="Proteomes" id="UP000003374"/>
    </source>
</evidence>
<dbReference type="Gene3D" id="3.30.9.10">
    <property type="entry name" value="D-Amino Acid Oxidase, subunit A, domain 2"/>
    <property type="match status" value="1"/>
</dbReference>
<sequence>MNVLISGAGIAGPTLAYWLARYGFRATLVEHAPRLRTGGYVIDFWGTGFEVAERMGLTPQLRHLGYDIQEVRTVDTHGDRRSGFTAEVLRDAMQGRYTSIARGDLAAAVYQSLGARVETLFGERISAIEQDAAGVQVAFEHIPARRYDFVIGADGLHSSVRALVFGAEERFEKFLGYHVAAFETEAYRPRDELVYVGYTRPGKQVARFAMRADRTMFLFVCASDGTENVADDAAARRFLHTQFDAAGWECRAILAAMDRNTELYFDRVSQIRMDTWSNGRVALVGDAAACPSLLAGEGAARAMTAAYVLAGELHAAAGDYALAFARYEEHLRAFLAGKQREAVKFAGAFAPRTALGLFVRNQAMHAFVIPAVARHFLTRSLVDRFTLPEYPEAPAR</sequence>
<feature type="domain" description="FAD-binding" evidence="1">
    <location>
        <begin position="2"/>
        <end position="316"/>
    </location>
</feature>
<dbReference type="PRINTS" id="PR00420">
    <property type="entry name" value="RNGMNOXGNASE"/>
</dbReference>
<dbReference type="NCBIfam" id="NF005761">
    <property type="entry name" value="PRK07588.1"/>
    <property type="match status" value="1"/>
</dbReference>
<dbReference type="OrthoDB" id="5499180at2"/>
<dbReference type="SUPFAM" id="SSF51905">
    <property type="entry name" value="FAD/NAD(P)-binding domain"/>
    <property type="match status" value="1"/>
</dbReference>
<keyword evidence="3" id="KW-1185">Reference proteome</keyword>
<dbReference type="Proteomes" id="UP000003374">
    <property type="component" value="Unassembled WGS sequence"/>
</dbReference>
<gene>
    <name evidence="2" type="ORF">NB231_16938</name>
</gene>
<dbReference type="InterPro" id="IPR036188">
    <property type="entry name" value="FAD/NAD-bd_sf"/>
</dbReference>
<dbReference type="STRING" id="314278.NB231_16938"/>
<dbReference type="PANTHER" id="PTHR46865">
    <property type="entry name" value="OXIDOREDUCTASE-RELATED"/>
    <property type="match status" value="1"/>
</dbReference>
<accession>A4BMI8</accession>
<evidence type="ECO:0000313" key="2">
    <source>
        <dbReference type="EMBL" id="EAR23526.1"/>
    </source>
</evidence>
<organism evidence="2 3">
    <name type="scientific">Nitrococcus mobilis Nb-231</name>
    <dbReference type="NCBI Taxonomy" id="314278"/>
    <lineage>
        <taxon>Bacteria</taxon>
        <taxon>Pseudomonadati</taxon>
        <taxon>Pseudomonadota</taxon>
        <taxon>Gammaproteobacteria</taxon>
        <taxon>Chromatiales</taxon>
        <taxon>Ectothiorhodospiraceae</taxon>
        <taxon>Nitrococcus</taxon>
    </lineage>
</organism>
<dbReference type="RefSeq" id="WP_005004948.1">
    <property type="nucleotide sequence ID" value="NZ_CH672427.1"/>
</dbReference>
<dbReference type="GO" id="GO:0071949">
    <property type="term" value="F:FAD binding"/>
    <property type="evidence" value="ECO:0007669"/>
    <property type="project" value="InterPro"/>
</dbReference>
<dbReference type="PANTHER" id="PTHR46865:SF8">
    <property type="entry name" value="POSSIBLE OXIDOREDUCTASE"/>
    <property type="match status" value="1"/>
</dbReference>
<dbReference type="InterPro" id="IPR051704">
    <property type="entry name" value="FAD_aromatic-hydroxylase"/>
</dbReference>
<name>A4BMI8_9GAMM</name>
<reference evidence="2 3" key="1">
    <citation type="submission" date="2006-02" db="EMBL/GenBank/DDBJ databases">
        <authorList>
            <person name="Waterbury J."/>
            <person name="Ferriera S."/>
            <person name="Johnson J."/>
            <person name="Kravitz S."/>
            <person name="Halpern A."/>
            <person name="Remington K."/>
            <person name="Beeson K."/>
            <person name="Tran B."/>
            <person name="Rogers Y.-H."/>
            <person name="Friedman R."/>
            <person name="Venter J.C."/>
        </authorList>
    </citation>
    <scope>NUCLEOTIDE SEQUENCE [LARGE SCALE GENOMIC DNA]</scope>
    <source>
        <strain evidence="2 3">Nb-231</strain>
    </source>
</reference>
<dbReference type="eggNOG" id="COG0654">
    <property type="taxonomic scope" value="Bacteria"/>
</dbReference>
<dbReference type="AlphaFoldDB" id="A4BMI8"/>
<dbReference type="EMBL" id="AAOF01000001">
    <property type="protein sequence ID" value="EAR23526.1"/>
    <property type="molecule type" value="Genomic_DNA"/>
</dbReference>
<dbReference type="InterPro" id="IPR002938">
    <property type="entry name" value="FAD-bd"/>
</dbReference>
<proteinExistence type="predicted"/>
<evidence type="ECO:0000259" key="1">
    <source>
        <dbReference type="Pfam" id="PF01494"/>
    </source>
</evidence>
<comment type="caution">
    <text evidence="2">The sequence shown here is derived from an EMBL/GenBank/DDBJ whole genome shotgun (WGS) entry which is preliminary data.</text>
</comment>
<protein>
    <recommendedName>
        <fullName evidence="1">FAD-binding domain-containing protein</fullName>
    </recommendedName>
</protein>